<evidence type="ECO:0008006" key="3">
    <source>
        <dbReference type="Google" id="ProtNLM"/>
    </source>
</evidence>
<dbReference type="InterPro" id="IPR023296">
    <property type="entry name" value="Glyco_hydro_beta-prop_sf"/>
</dbReference>
<name>A0A6L3W0P9_9ACTN</name>
<comment type="caution">
    <text evidence="1">The sequence shown here is derived from an EMBL/GenBank/DDBJ whole genome shotgun (WGS) entry which is preliminary data.</text>
</comment>
<dbReference type="OrthoDB" id="251398at2"/>
<protein>
    <recommendedName>
        <fullName evidence="3">Family 43 glycosylhydrolase</fullName>
    </recommendedName>
</protein>
<evidence type="ECO:0000313" key="1">
    <source>
        <dbReference type="EMBL" id="KAB2386405.1"/>
    </source>
</evidence>
<sequence length="323" mass="35309">MSFDPEAGVTVFEPERAEPGYWVGCPGVLRDEGRHLLTYRRRRPRGAAGTERGWRCAIAVSDDGLAFEDVWAVEKGELGTPSMERFSLYRRLDGVYQLYLSYVDPADGRWRIDVAEAAAPDGFDVAARRPVFTAAATGTEGVKDPRVVRTADGRLVMLVSAARAALSDEDRERAHATADIHNTGLSDSVSALAESADDGTTWKWRGTVFAPGTGWDRWAARLNSVVETGGGYLGFYDGEADHTRNYEEKTGLAWSSDLLGWKRLTPDGPAVASASGTGSVRYVDAVPQDGGRVRLYYEMTRADGAHELRTLELSSEEVGRWAP</sequence>
<dbReference type="EMBL" id="WBMR01000012">
    <property type="protein sequence ID" value="KAB2386405.1"/>
    <property type="molecule type" value="Genomic_DNA"/>
</dbReference>
<proteinExistence type="predicted"/>
<dbReference type="Proteomes" id="UP000483004">
    <property type="component" value="Unassembled WGS sequence"/>
</dbReference>
<dbReference type="AlphaFoldDB" id="A0A6L3W0P9"/>
<organism evidence="1 2">
    <name type="scientific">Actinomadura montaniterrae</name>
    <dbReference type="NCBI Taxonomy" id="1803903"/>
    <lineage>
        <taxon>Bacteria</taxon>
        <taxon>Bacillati</taxon>
        <taxon>Actinomycetota</taxon>
        <taxon>Actinomycetes</taxon>
        <taxon>Streptosporangiales</taxon>
        <taxon>Thermomonosporaceae</taxon>
        <taxon>Actinomadura</taxon>
    </lineage>
</organism>
<reference evidence="1 2" key="1">
    <citation type="submission" date="2019-09" db="EMBL/GenBank/DDBJ databases">
        <title>Actinomadura physcomitrii sp. nov., a novel actinomycete isolated from moss [Physcomitrium sphaericum (Ludw) Fuernr].</title>
        <authorList>
            <person name="Liu C."/>
            <person name="Zhuang X."/>
        </authorList>
    </citation>
    <scope>NUCLEOTIDE SEQUENCE [LARGE SCALE GENOMIC DNA]</scope>
    <source>
        <strain evidence="1 2">CYP1-1B</strain>
    </source>
</reference>
<dbReference type="Gene3D" id="2.115.10.20">
    <property type="entry name" value="Glycosyl hydrolase domain, family 43"/>
    <property type="match status" value="2"/>
</dbReference>
<dbReference type="SUPFAM" id="SSF75005">
    <property type="entry name" value="Arabinanase/levansucrase/invertase"/>
    <property type="match status" value="1"/>
</dbReference>
<accession>A0A6L3W0P9</accession>
<gene>
    <name evidence="1" type="ORF">F9B16_06930</name>
</gene>
<dbReference type="RefSeq" id="WP_151539139.1">
    <property type="nucleotide sequence ID" value="NZ_WBMR01000012.1"/>
</dbReference>
<evidence type="ECO:0000313" key="2">
    <source>
        <dbReference type="Proteomes" id="UP000483004"/>
    </source>
</evidence>
<keyword evidence="2" id="KW-1185">Reference proteome</keyword>